<sequence length="427" mass="44663">MDSAGNTAPAARKTRTAAAAAAGTARARAPHRHAGPQLRRWRPRGREEGTDTGPTRAVKLAKIPLHHKLQTVKKLGEPAARRKPRRGRPGNGARPKQGACAPQFPSPPASRARAPLGELRSPAQPRSPLWASGSRPRAGLIAEVDATPASPAAGDLAGMGLEAGSGEKTKLARSRPSPRVSSLSGPSQRGTGAASRSSGTAGVRRRRGAKGHSEGRGREAPGKEPGRRGRSSSSPPPPAPGIAARGERLTGGRWHTLGDGGDWPRLRGAPAAGCLSEGEGAETSPRLALPGSLGGWRLRIVPSREPGERGRGGPKERAVGKGLLEERRGHREARTGWRPAALPFFHPGELRKPQRAEAGLQDALGSGRREATQNGPPRSGRLAPRQGRLSQAGALKRDGMWFQQDLGPAGGSGERLQGAACKDRSEH</sequence>
<organism evidence="2 3">
    <name type="scientific">Rangifer tarandus platyrhynchus</name>
    <name type="common">Svalbard reindeer</name>
    <dbReference type="NCBI Taxonomy" id="3082113"/>
    <lineage>
        <taxon>Eukaryota</taxon>
        <taxon>Metazoa</taxon>
        <taxon>Chordata</taxon>
        <taxon>Craniata</taxon>
        <taxon>Vertebrata</taxon>
        <taxon>Euteleostomi</taxon>
        <taxon>Mammalia</taxon>
        <taxon>Eutheria</taxon>
        <taxon>Laurasiatheria</taxon>
        <taxon>Artiodactyla</taxon>
        <taxon>Ruminantia</taxon>
        <taxon>Pecora</taxon>
        <taxon>Cervidae</taxon>
        <taxon>Odocoileinae</taxon>
        <taxon>Rangifer</taxon>
    </lineage>
</organism>
<evidence type="ECO:0000313" key="2">
    <source>
        <dbReference type="EMBL" id="CAI9162130.1"/>
    </source>
</evidence>
<feature type="compositionally biased region" description="Low complexity" evidence="1">
    <location>
        <begin position="174"/>
        <end position="187"/>
    </location>
</feature>
<feature type="compositionally biased region" description="Polar residues" evidence="1">
    <location>
        <begin position="188"/>
        <end position="200"/>
    </location>
</feature>
<dbReference type="Proteomes" id="UP001176941">
    <property type="component" value="Chromosome 20"/>
</dbReference>
<evidence type="ECO:0000313" key="3">
    <source>
        <dbReference type="Proteomes" id="UP001176941"/>
    </source>
</evidence>
<dbReference type="EMBL" id="OX459956">
    <property type="protein sequence ID" value="CAI9162130.1"/>
    <property type="molecule type" value="Genomic_DNA"/>
</dbReference>
<feature type="compositionally biased region" description="Low complexity" evidence="1">
    <location>
        <begin position="7"/>
        <end position="27"/>
    </location>
</feature>
<evidence type="ECO:0000256" key="1">
    <source>
        <dbReference type="SAM" id="MobiDB-lite"/>
    </source>
</evidence>
<name>A0ABN8YKP1_RANTA</name>
<feature type="compositionally biased region" description="Basic residues" evidence="1">
    <location>
        <begin position="28"/>
        <end position="43"/>
    </location>
</feature>
<feature type="compositionally biased region" description="Basic and acidic residues" evidence="1">
    <location>
        <begin position="211"/>
        <end position="227"/>
    </location>
</feature>
<proteinExistence type="predicted"/>
<keyword evidence="3" id="KW-1185">Reference proteome</keyword>
<accession>A0ABN8YKP1</accession>
<feature type="compositionally biased region" description="Basic and acidic residues" evidence="1">
    <location>
        <begin position="305"/>
        <end position="335"/>
    </location>
</feature>
<feature type="region of interest" description="Disordered" evidence="1">
    <location>
        <begin position="1"/>
        <end position="427"/>
    </location>
</feature>
<protein>
    <submittedName>
        <fullName evidence="2">Uncharacterized protein</fullName>
    </submittedName>
</protein>
<reference evidence="2" key="1">
    <citation type="submission" date="2023-04" db="EMBL/GenBank/DDBJ databases">
        <authorList>
            <consortium name="ELIXIR-Norway"/>
        </authorList>
    </citation>
    <scope>NUCLEOTIDE SEQUENCE [LARGE SCALE GENOMIC DNA]</scope>
</reference>
<gene>
    <name evidence="2" type="ORF">MRATA1EN1_LOCUS11092</name>
</gene>